<dbReference type="Proteomes" id="UP000305131">
    <property type="component" value="Unassembled WGS sequence"/>
</dbReference>
<reference evidence="8 9" key="1">
    <citation type="submission" date="2019-05" db="EMBL/GenBank/DDBJ databases">
        <authorList>
            <person name="Zhou X."/>
        </authorList>
    </citation>
    <scope>NUCLEOTIDE SEQUENCE [LARGE SCALE GENOMIC DNA]</scope>
    <source>
        <strain evidence="8 9">DSM 432</strain>
    </source>
</reference>
<keyword evidence="5 6" id="KW-0949">S-adenosyl-L-methionine</keyword>
<dbReference type="CDD" id="cd02440">
    <property type="entry name" value="AdoMet_MTases"/>
    <property type="match status" value="1"/>
</dbReference>
<dbReference type="PANTHER" id="PTHR31760:SF0">
    <property type="entry name" value="S-ADENOSYL-L-METHIONINE-DEPENDENT METHYLTRANSFERASES SUPERFAMILY PROTEIN"/>
    <property type="match status" value="1"/>
</dbReference>
<evidence type="ECO:0000313" key="8">
    <source>
        <dbReference type="EMBL" id="TLX41878.1"/>
    </source>
</evidence>
<dbReference type="OrthoDB" id="9808773at2"/>
<dbReference type="AlphaFoldDB" id="A0A6C1KC56"/>
<comment type="caution">
    <text evidence="8">The sequence shown here is derived from an EMBL/GenBank/DDBJ whole genome shotgun (WGS) entry which is preliminary data.</text>
</comment>
<dbReference type="InterPro" id="IPR003682">
    <property type="entry name" value="rRNA_ssu_MeTfrase_G"/>
</dbReference>
<proteinExistence type="inferred from homology"/>
<feature type="binding site" evidence="6">
    <location>
        <position position="149"/>
    </location>
    <ligand>
        <name>S-adenosyl-L-methionine</name>
        <dbReference type="ChEBI" id="CHEBI:59789"/>
    </ligand>
</feature>
<dbReference type="GO" id="GO:0005829">
    <property type="term" value="C:cytosol"/>
    <property type="evidence" value="ECO:0007669"/>
    <property type="project" value="TreeGrafter"/>
</dbReference>
<dbReference type="GeneID" id="95775228"/>
<gene>
    <name evidence="6 8" type="primary">rsmG</name>
    <name evidence="8" type="ORF">FBQ73_17385</name>
</gene>
<feature type="binding site" evidence="6">
    <location>
        <position position="79"/>
    </location>
    <ligand>
        <name>S-adenosyl-L-methionine</name>
        <dbReference type="ChEBI" id="CHEBI:59789"/>
    </ligand>
</feature>
<dbReference type="PANTHER" id="PTHR31760">
    <property type="entry name" value="S-ADENOSYL-L-METHIONINE-DEPENDENT METHYLTRANSFERASES SUPERFAMILY PROTEIN"/>
    <property type="match status" value="1"/>
</dbReference>
<protein>
    <recommendedName>
        <fullName evidence="6">Ribosomal RNA small subunit methyltransferase G</fullName>
        <ecNumber evidence="6">2.1.1.170</ecNumber>
    </recommendedName>
    <alternativeName>
        <fullName evidence="6">16S rRNA 7-methylguanosine methyltransferase</fullName>
        <shortName evidence="6">16S rRNA m7G methyltransferase</shortName>
    </alternativeName>
</protein>
<keyword evidence="4 6" id="KW-0808">Transferase</keyword>
<evidence type="ECO:0000256" key="2">
    <source>
        <dbReference type="ARBA" id="ARBA00022552"/>
    </source>
</evidence>
<dbReference type="GO" id="GO:0070043">
    <property type="term" value="F:rRNA (guanine-N7-)-methyltransferase activity"/>
    <property type="evidence" value="ECO:0007669"/>
    <property type="project" value="UniProtKB-UniRule"/>
</dbReference>
<organism evidence="8 9">
    <name type="scientific">Xanthobacter autotrophicus</name>
    <dbReference type="NCBI Taxonomy" id="280"/>
    <lineage>
        <taxon>Bacteria</taxon>
        <taxon>Pseudomonadati</taxon>
        <taxon>Pseudomonadota</taxon>
        <taxon>Alphaproteobacteria</taxon>
        <taxon>Hyphomicrobiales</taxon>
        <taxon>Xanthobacteraceae</taxon>
        <taxon>Xanthobacter</taxon>
    </lineage>
</organism>
<sequence>MKGGKRERGSAGREVIAAVVSRETLGRLTIIADLLVKWQKTINLVAPATLPDLWARHVGDSLQLVHHVPQTPLRWVDLGSGGGFPGLVVAAVLAERDGAHMHLVESDTRKAAFLREAARLAQLPVTVHAARIEQVAQVLAPGTDVVSARALAPLPKLLDLAAPFLAAGAIGLFPKGRDAERELTDAARSWTLDCDLRPSTSDPEGRILLVRGARRGTDTIEPQSGARSPGEPDAGGGPPECDASRMKAP</sequence>
<evidence type="ECO:0000256" key="7">
    <source>
        <dbReference type="SAM" id="MobiDB-lite"/>
    </source>
</evidence>
<name>A0A6C1KC56_XANAU</name>
<keyword evidence="1 6" id="KW-0963">Cytoplasm</keyword>
<comment type="caution">
    <text evidence="6">Lacks conserved residue(s) required for the propagation of feature annotation.</text>
</comment>
<dbReference type="Gene3D" id="3.40.50.150">
    <property type="entry name" value="Vaccinia Virus protein VP39"/>
    <property type="match status" value="1"/>
</dbReference>
<evidence type="ECO:0000256" key="3">
    <source>
        <dbReference type="ARBA" id="ARBA00022603"/>
    </source>
</evidence>
<dbReference type="EMBL" id="VAUP01000035">
    <property type="protein sequence ID" value="TLX41878.1"/>
    <property type="molecule type" value="Genomic_DNA"/>
</dbReference>
<dbReference type="NCBIfam" id="TIGR00138">
    <property type="entry name" value="rsmG_gidB"/>
    <property type="match status" value="1"/>
</dbReference>
<dbReference type="SUPFAM" id="SSF53335">
    <property type="entry name" value="S-adenosyl-L-methionine-dependent methyltransferases"/>
    <property type="match status" value="1"/>
</dbReference>
<dbReference type="Pfam" id="PF02527">
    <property type="entry name" value="GidB"/>
    <property type="match status" value="1"/>
</dbReference>
<dbReference type="EC" id="2.1.1.170" evidence="6"/>
<dbReference type="HAMAP" id="MF_00074">
    <property type="entry name" value="16SrRNA_methyltr_G"/>
    <property type="match status" value="1"/>
</dbReference>
<comment type="catalytic activity">
    <reaction evidence="6">
        <text>guanosine(527) in 16S rRNA + S-adenosyl-L-methionine = N(7)-methylguanosine(527) in 16S rRNA + S-adenosyl-L-homocysteine</text>
        <dbReference type="Rhea" id="RHEA:42732"/>
        <dbReference type="Rhea" id="RHEA-COMP:10209"/>
        <dbReference type="Rhea" id="RHEA-COMP:10210"/>
        <dbReference type="ChEBI" id="CHEBI:57856"/>
        <dbReference type="ChEBI" id="CHEBI:59789"/>
        <dbReference type="ChEBI" id="CHEBI:74269"/>
        <dbReference type="ChEBI" id="CHEBI:74480"/>
        <dbReference type="EC" id="2.1.1.170"/>
    </reaction>
</comment>
<keyword evidence="3 6" id="KW-0489">Methyltransferase</keyword>
<evidence type="ECO:0000256" key="6">
    <source>
        <dbReference type="HAMAP-Rule" id="MF_00074"/>
    </source>
</evidence>
<evidence type="ECO:0000313" key="9">
    <source>
        <dbReference type="Proteomes" id="UP000305131"/>
    </source>
</evidence>
<evidence type="ECO:0000256" key="5">
    <source>
        <dbReference type="ARBA" id="ARBA00022691"/>
    </source>
</evidence>
<evidence type="ECO:0000256" key="4">
    <source>
        <dbReference type="ARBA" id="ARBA00022679"/>
    </source>
</evidence>
<dbReference type="InterPro" id="IPR029063">
    <property type="entry name" value="SAM-dependent_MTases_sf"/>
</dbReference>
<comment type="similarity">
    <text evidence="6">Belongs to the methyltransferase superfamily. RNA methyltransferase RsmG family.</text>
</comment>
<feature type="region of interest" description="Disordered" evidence="7">
    <location>
        <begin position="206"/>
        <end position="249"/>
    </location>
</feature>
<evidence type="ECO:0000256" key="1">
    <source>
        <dbReference type="ARBA" id="ARBA00022490"/>
    </source>
</evidence>
<dbReference type="RefSeq" id="WP_138400742.1">
    <property type="nucleotide sequence ID" value="NZ_JBAFVI010000005.1"/>
</dbReference>
<keyword evidence="2 6" id="KW-0698">rRNA processing</keyword>
<comment type="subcellular location">
    <subcellularLocation>
        <location evidence="6">Cytoplasm</location>
    </subcellularLocation>
</comment>
<feature type="binding site" evidence="6">
    <location>
        <position position="84"/>
    </location>
    <ligand>
        <name>S-adenosyl-L-methionine</name>
        <dbReference type="ChEBI" id="CHEBI:59789"/>
    </ligand>
</feature>
<accession>A0A6C1KC56</accession>
<feature type="binding site" evidence="6">
    <location>
        <begin position="132"/>
        <end position="133"/>
    </location>
    <ligand>
        <name>S-adenosyl-L-methionine</name>
        <dbReference type="ChEBI" id="CHEBI:59789"/>
    </ligand>
</feature>
<comment type="function">
    <text evidence="6">Specifically methylates the N7 position of guanine in position 527 of 16S rRNA.</text>
</comment>